<reference evidence="2" key="1">
    <citation type="journal article" date="2014" name="Int. J. Syst. Evol. Microbiol.">
        <title>Complete genome of a new Firmicutes species belonging to the dominant human colonic microbiota ('Ruminococcus bicirculans') reveals two chromosomes and a selective capacity to utilize plant glucans.</title>
        <authorList>
            <consortium name="NISC Comparative Sequencing Program"/>
            <person name="Wegmann U."/>
            <person name="Louis P."/>
            <person name="Goesmann A."/>
            <person name="Henrissat B."/>
            <person name="Duncan S.H."/>
            <person name="Flint H.J."/>
        </authorList>
    </citation>
    <scope>NUCLEOTIDE SEQUENCE</scope>
    <source>
        <strain evidence="2">KCTC 62575</strain>
    </source>
</reference>
<proteinExistence type="predicted"/>
<keyword evidence="5" id="KW-1185">Reference proteome</keyword>
<dbReference type="InterPro" id="IPR000073">
    <property type="entry name" value="AB_hydrolase_1"/>
</dbReference>
<name>A0A371YQZ3_9GAMM</name>
<dbReference type="Pfam" id="PF00561">
    <property type="entry name" value="Abhydrolase_1"/>
    <property type="match status" value="1"/>
</dbReference>
<dbReference type="AlphaFoldDB" id="A0A371YQZ3"/>
<dbReference type="SUPFAM" id="SSF53474">
    <property type="entry name" value="alpha/beta-Hydrolases"/>
    <property type="match status" value="1"/>
</dbReference>
<evidence type="ECO:0000259" key="1">
    <source>
        <dbReference type="Pfam" id="PF00561"/>
    </source>
</evidence>
<sequence length="310" mass="35807">MTIQKIQQPNLKTQKMIMADDVQLSVYEWGESSPEFETIILIHGYPDDASVWDKMAAKLSHNFHVVSYDVRGTGNFTAPISSKGYEFQYLLSDLNYVISKVSPKRKVHLLGHDWGALQGWEAVFDHDLQTKIQSYTALAPGLDHVGTWFRQHLLSLQPQQQWKAIKQMISSSYMGFFNLPILPELSWNAFLNKHWTKLLSKIEDQQLQHSSSHQLRNGINGLELYRKNLFSSLISQKHRITQVPVHVLSMRHDPFVPQHFLLGIEDTVDALYKNTEIEAGHWGILTKIELFIEPISTFIFSIKYDDMLQD</sequence>
<evidence type="ECO:0000313" key="5">
    <source>
        <dbReference type="Proteomes" id="UP001595455"/>
    </source>
</evidence>
<accession>A0A371YQZ3</accession>
<keyword evidence="3" id="KW-0378">Hydrolase</keyword>
<protein>
    <submittedName>
        <fullName evidence="3">Alpha/beta fold hydrolase</fullName>
    </submittedName>
</protein>
<reference evidence="5" key="3">
    <citation type="journal article" date="2019" name="Int. J. Syst. Evol. Microbiol.">
        <title>The Global Catalogue of Microorganisms (GCM) 10K type strain sequencing project: providing services to taxonomists for standard genome sequencing and annotation.</title>
        <authorList>
            <consortium name="The Broad Institute Genomics Platform"/>
            <consortium name="The Broad Institute Genome Sequencing Center for Infectious Disease"/>
            <person name="Wu L."/>
            <person name="Ma J."/>
        </authorList>
    </citation>
    <scope>NUCLEOTIDE SEQUENCE [LARGE SCALE GENOMIC DNA]</scope>
    <source>
        <strain evidence="5">KCTC 62575</strain>
    </source>
</reference>
<dbReference type="InterPro" id="IPR029058">
    <property type="entry name" value="AB_hydrolase_fold"/>
</dbReference>
<feature type="domain" description="AB hydrolase-1" evidence="1">
    <location>
        <begin position="38"/>
        <end position="287"/>
    </location>
</feature>
<dbReference type="RefSeq" id="WP_107007865.1">
    <property type="nucleotide sequence ID" value="NZ_JBHRSF010000044.1"/>
</dbReference>
<evidence type="ECO:0000313" key="2">
    <source>
        <dbReference type="EMBL" id="MFC2995963.1"/>
    </source>
</evidence>
<gene>
    <name evidence="2" type="ORF">ACFODO_11900</name>
    <name evidence="3" type="ORF">C9E89_008735</name>
</gene>
<dbReference type="Gene3D" id="3.40.50.1820">
    <property type="entry name" value="alpha/beta hydrolase"/>
    <property type="match status" value="1"/>
</dbReference>
<reference evidence="2" key="4">
    <citation type="submission" date="2024-09" db="EMBL/GenBank/DDBJ databases">
        <authorList>
            <person name="Sun Q."/>
            <person name="Mori K."/>
        </authorList>
    </citation>
    <scope>NUCLEOTIDE SEQUENCE</scope>
    <source>
        <strain evidence="2">KCTC 62575</strain>
    </source>
</reference>
<organism evidence="3 4">
    <name type="scientific">Acinetobacter sichuanensis</name>
    <dbReference type="NCBI Taxonomy" id="2136183"/>
    <lineage>
        <taxon>Bacteria</taxon>
        <taxon>Pseudomonadati</taxon>
        <taxon>Pseudomonadota</taxon>
        <taxon>Gammaproteobacteria</taxon>
        <taxon>Moraxellales</taxon>
        <taxon>Moraxellaceae</taxon>
        <taxon>Acinetobacter</taxon>
    </lineage>
</organism>
<dbReference type="Proteomes" id="UP001595455">
    <property type="component" value="Unassembled WGS sequence"/>
</dbReference>
<reference evidence="3 4" key="2">
    <citation type="submission" date="2018-08" db="EMBL/GenBank/DDBJ databases">
        <title>The draft genome of Acinetobacter sichuanensis strain WCHAc060041.</title>
        <authorList>
            <person name="Qin J."/>
            <person name="Feng Y."/>
            <person name="Zong Z."/>
        </authorList>
    </citation>
    <scope>NUCLEOTIDE SEQUENCE [LARGE SCALE GENOMIC DNA]</scope>
    <source>
        <strain evidence="3 4">WCHAc060041</strain>
    </source>
</reference>
<evidence type="ECO:0000313" key="4">
    <source>
        <dbReference type="Proteomes" id="UP000240957"/>
    </source>
</evidence>
<evidence type="ECO:0000313" key="3">
    <source>
        <dbReference type="EMBL" id="RFC83878.1"/>
    </source>
</evidence>
<dbReference type="PANTHER" id="PTHR43329">
    <property type="entry name" value="EPOXIDE HYDROLASE"/>
    <property type="match status" value="1"/>
</dbReference>
<comment type="caution">
    <text evidence="3">The sequence shown here is derived from an EMBL/GenBank/DDBJ whole genome shotgun (WGS) entry which is preliminary data.</text>
</comment>
<dbReference type="EMBL" id="PYIX02000011">
    <property type="protein sequence ID" value="RFC83878.1"/>
    <property type="molecule type" value="Genomic_DNA"/>
</dbReference>
<dbReference type="Proteomes" id="UP000240957">
    <property type="component" value="Unassembled WGS sequence"/>
</dbReference>
<dbReference type="OrthoDB" id="9780765at2"/>
<dbReference type="EMBL" id="JBHRSF010000044">
    <property type="protein sequence ID" value="MFC2995963.1"/>
    <property type="molecule type" value="Genomic_DNA"/>
</dbReference>
<dbReference type="GO" id="GO:0016787">
    <property type="term" value="F:hydrolase activity"/>
    <property type="evidence" value="ECO:0007669"/>
    <property type="project" value="UniProtKB-KW"/>
</dbReference>